<feature type="compositionally biased region" description="Basic and acidic residues" evidence="1">
    <location>
        <begin position="14"/>
        <end position="29"/>
    </location>
</feature>
<organism evidence="2 3">
    <name type="scientific">Elysia crispata</name>
    <name type="common">lettuce slug</name>
    <dbReference type="NCBI Taxonomy" id="231223"/>
    <lineage>
        <taxon>Eukaryota</taxon>
        <taxon>Metazoa</taxon>
        <taxon>Spiralia</taxon>
        <taxon>Lophotrochozoa</taxon>
        <taxon>Mollusca</taxon>
        <taxon>Gastropoda</taxon>
        <taxon>Heterobranchia</taxon>
        <taxon>Euthyneura</taxon>
        <taxon>Panpulmonata</taxon>
        <taxon>Sacoglossa</taxon>
        <taxon>Placobranchoidea</taxon>
        <taxon>Plakobranchidae</taxon>
        <taxon>Elysia</taxon>
    </lineage>
</organism>
<proteinExistence type="predicted"/>
<reference evidence="2" key="1">
    <citation type="journal article" date="2023" name="G3 (Bethesda)">
        <title>A reference genome for the long-term kleptoplast-retaining sea slug Elysia crispata morphotype clarki.</title>
        <authorList>
            <person name="Eastman K.E."/>
            <person name="Pendleton A.L."/>
            <person name="Shaikh M.A."/>
            <person name="Suttiyut T."/>
            <person name="Ogas R."/>
            <person name="Tomko P."/>
            <person name="Gavelis G."/>
            <person name="Widhalm J.R."/>
            <person name="Wisecaver J.H."/>
        </authorList>
    </citation>
    <scope>NUCLEOTIDE SEQUENCE</scope>
    <source>
        <strain evidence="2">ECLA1</strain>
    </source>
</reference>
<evidence type="ECO:0000313" key="2">
    <source>
        <dbReference type="EMBL" id="KAK3704573.1"/>
    </source>
</evidence>
<sequence length="181" mass="21076">MATGGDQPNPGEKYSCKDLREPQVEDRPQRPLPRVKLFNNYIYLHRVPPPQPLTNRNSGQNPSSARCAPAEDPVPSWLTHEDRMRLRQEQDQECLDVFRNWYTRPPTMELCRRGILATVQVEMEDGRYQDVHILRPKLKWPGQPKRPLDMVGRLQHAFKDMCHVYPVPVPPQVPRHCKRGG</sequence>
<gene>
    <name evidence="2" type="ORF">RRG08_033615</name>
</gene>
<evidence type="ECO:0000256" key="1">
    <source>
        <dbReference type="SAM" id="MobiDB-lite"/>
    </source>
</evidence>
<feature type="region of interest" description="Disordered" evidence="1">
    <location>
        <begin position="48"/>
        <end position="76"/>
    </location>
</feature>
<protein>
    <submittedName>
        <fullName evidence="2">Uncharacterized protein</fullName>
    </submittedName>
</protein>
<name>A0AAE0XQU4_9GAST</name>
<feature type="region of interest" description="Disordered" evidence="1">
    <location>
        <begin position="1"/>
        <end position="32"/>
    </location>
</feature>
<dbReference type="Proteomes" id="UP001283361">
    <property type="component" value="Unassembled WGS sequence"/>
</dbReference>
<evidence type="ECO:0000313" key="3">
    <source>
        <dbReference type="Proteomes" id="UP001283361"/>
    </source>
</evidence>
<comment type="caution">
    <text evidence="2">The sequence shown here is derived from an EMBL/GenBank/DDBJ whole genome shotgun (WGS) entry which is preliminary data.</text>
</comment>
<dbReference type="EMBL" id="JAWDGP010007794">
    <property type="protein sequence ID" value="KAK3704573.1"/>
    <property type="molecule type" value="Genomic_DNA"/>
</dbReference>
<feature type="compositionally biased region" description="Polar residues" evidence="1">
    <location>
        <begin position="53"/>
        <end position="64"/>
    </location>
</feature>
<dbReference type="AlphaFoldDB" id="A0AAE0XQU4"/>
<accession>A0AAE0XQU4</accession>
<keyword evidence="3" id="KW-1185">Reference proteome</keyword>